<evidence type="ECO:0000256" key="1">
    <source>
        <dbReference type="SAM" id="MobiDB-lite"/>
    </source>
</evidence>
<name>A0A249Y2I6_9CAUD</name>
<gene>
    <name evidence="2" type="ORF">2050H1_105</name>
</gene>
<proteinExistence type="predicted"/>
<evidence type="ECO:0000313" key="3">
    <source>
        <dbReference type="Proteomes" id="UP000224362"/>
    </source>
</evidence>
<evidence type="ECO:0000313" key="2">
    <source>
        <dbReference type="EMBL" id="ASZ78872.1"/>
    </source>
</evidence>
<feature type="region of interest" description="Disordered" evidence="1">
    <location>
        <begin position="1"/>
        <end position="20"/>
    </location>
</feature>
<sequence>MGMTSVDFNTENHTPNEVIE</sequence>
<reference evidence="2 3" key="1">
    <citation type="submission" date="2017-06" db="EMBL/GenBank/DDBJ databases">
        <authorList>
            <person name="Kim H.J."/>
            <person name="Triplett B.A."/>
        </authorList>
    </citation>
    <scope>NUCLEOTIDE SEQUENCE [LARGE SCALE GENOMIC DNA]</scope>
</reference>
<organism evidence="2 3">
    <name type="scientific">Serratia phage 2050H1</name>
    <dbReference type="NCBI Taxonomy" id="2024250"/>
    <lineage>
        <taxon>Viruses</taxon>
        <taxon>Duplodnaviria</taxon>
        <taxon>Heunggongvirae</taxon>
        <taxon>Uroviricota</taxon>
        <taxon>Caudoviricetes</taxon>
        <taxon>Pantevenvirales</taxon>
        <taxon>Ackermannviridae</taxon>
        <taxon>Miltonvirus</taxon>
        <taxon>Miltonvirus MAM1</taxon>
    </lineage>
</organism>
<protein>
    <submittedName>
        <fullName evidence="2">Uncharacterized protein</fullName>
    </submittedName>
</protein>
<dbReference type="Proteomes" id="UP000224362">
    <property type="component" value="Segment"/>
</dbReference>
<dbReference type="EMBL" id="MF285619">
    <property type="protein sequence ID" value="ASZ78872.1"/>
    <property type="molecule type" value="Genomic_DNA"/>
</dbReference>
<accession>A0A249Y2I6</accession>